<dbReference type="Gene3D" id="3.40.50.1820">
    <property type="entry name" value="alpha/beta hydrolase"/>
    <property type="match status" value="1"/>
</dbReference>
<dbReference type="InterPro" id="IPR013094">
    <property type="entry name" value="AB_hydrolase_3"/>
</dbReference>
<dbReference type="PANTHER" id="PTHR48081">
    <property type="entry name" value="AB HYDROLASE SUPERFAMILY PROTEIN C4A8.06C"/>
    <property type="match status" value="1"/>
</dbReference>
<dbReference type="Pfam" id="PF07859">
    <property type="entry name" value="Abhydrolase_3"/>
    <property type="match status" value="1"/>
</dbReference>
<dbReference type="Proteomes" id="UP001610446">
    <property type="component" value="Unassembled WGS sequence"/>
</dbReference>
<organism evidence="3 4">
    <name type="scientific">Aspergillus pseudoustus</name>
    <dbReference type="NCBI Taxonomy" id="1810923"/>
    <lineage>
        <taxon>Eukaryota</taxon>
        <taxon>Fungi</taxon>
        <taxon>Dikarya</taxon>
        <taxon>Ascomycota</taxon>
        <taxon>Pezizomycotina</taxon>
        <taxon>Eurotiomycetes</taxon>
        <taxon>Eurotiomycetidae</taxon>
        <taxon>Eurotiales</taxon>
        <taxon>Aspergillaceae</taxon>
        <taxon>Aspergillus</taxon>
        <taxon>Aspergillus subgen. Nidulantes</taxon>
    </lineage>
</organism>
<keyword evidence="1" id="KW-0378">Hydrolase</keyword>
<evidence type="ECO:0000313" key="4">
    <source>
        <dbReference type="Proteomes" id="UP001610446"/>
    </source>
</evidence>
<sequence length="347" mass="37504">MDSAVEIQRQAIASAEAAGLAQLGPCPPHLDETWLDIPLPHTTSNETNRTKIIWPKAPPGGEQRQCPLVVYYHGGGLSAGSPDSVLAPARAFATLFSCVVACPSLNQLPELGFPAPVRNAWEVTAWLSNARNLNEGVLKDTGTIVDPSHGFVVGGLSSGGATAAVIGAIYGLGANAAGIEEFIGITPLKNTVTGIFAGIPFLATASMLPSHYLEIFKSREENSEPTADMLRGQLESRLDAHSPWFSPLNLDKHVSNLAQTVRSHPPKVFIYGGHLDPFRDDSVIYAKWLEQVEGVSVRVTVIEGEDHNAWVTPPFPARHTRQIKEPTLDGMAWLLGQEWDREVELPF</sequence>
<comment type="caution">
    <text evidence="3">The sequence shown here is derived from an EMBL/GenBank/DDBJ whole genome shotgun (WGS) entry which is preliminary data.</text>
</comment>
<proteinExistence type="predicted"/>
<dbReference type="EMBL" id="JBFXLU010000477">
    <property type="protein sequence ID" value="KAL2825688.1"/>
    <property type="molecule type" value="Genomic_DNA"/>
</dbReference>
<protein>
    <submittedName>
        <fullName evidence="3">Alpha/beta-hydrolase</fullName>
    </submittedName>
</protein>
<dbReference type="InterPro" id="IPR050300">
    <property type="entry name" value="GDXG_lipolytic_enzyme"/>
</dbReference>
<dbReference type="SUPFAM" id="SSF53474">
    <property type="entry name" value="alpha/beta-Hydrolases"/>
    <property type="match status" value="1"/>
</dbReference>
<reference evidence="3 4" key="1">
    <citation type="submission" date="2024-07" db="EMBL/GenBank/DDBJ databases">
        <title>Section-level genome sequencing and comparative genomics of Aspergillus sections Usti and Cavernicolus.</title>
        <authorList>
            <consortium name="Lawrence Berkeley National Laboratory"/>
            <person name="Nybo J.L."/>
            <person name="Vesth T.C."/>
            <person name="Theobald S."/>
            <person name="Frisvad J.C."/>
            <person name="Larsen T.O."/>
            <person name="Kjaerboelling I."/>
            <person name="Rothschild-Mancinelli K."/>
            <person name="Lyhne E.K."/>
            <person name="Kogle M.E."/>
            <person name="Barry K."/>
            <person name="Clum A."/>
            <person name="Na H."/>
            <person name="Ledsgaard L."/>
            <person name="Lin J."/>
            <person name="Lipzen A."/>
            <person name="Kuo A."/>
            <person name="Riley R."/>
            <person name="Mondo S."/>
            <person name="Labutti K."/>
            <person name="Haridas S."/>
            <person name="Pangalinan J."/>
            <person name="Salamov A.A."/>
            <person name="Simmons B.A."/>
            <person name="Magnuson J.K."/>
            <person name="Chen J."/>
            <person name="Drula E."/>
            <person name="Henrissat B."/>
            <person name="Wiebenga A."/>
            <person name="Lubbers R.J."/>
            <person name="Gomes A.C."/>
            <person name="Makela M.R."/>
            <person name="Stajich J."/>
            <person name="Grigoriev I.V."/>
            <person name="Mortensen U.H."/>
            <person name="De Vries R.P."/>
            <person name="Baker S.E."/>
            <person name="Andersen M.R."/>
        </authorList>
    </citation>
    <scope>NUCLEOTIDE SEQUENCE [LARGE SCALE GENOMIC DNA]</scope>
    <source>
        <strain evidence="3 4">CBS 123904</strain>
    </source>
</reference>
<feature type="domain" description="Alpha/beta hydrolase fold-3" evidence="2">
    <location>
        <begin position="69"/>
        <end position="309"/>
    </location>
</feature>
<dbReference type="InterPro" id="IPR029058">
    <property type="entry name" value="AB_hydrolase_fold"/>
</dbReference>
<gene>
    <name evidence="3" type="ORF">BJY01DRAFT_262533</name>
</gene>
<keyword evidence="4" id="KW-1185">Reference proteome</keyword>
<evidence type="ECO:0000313" key="3">
    <source>
        <dbReference type="EMBL" id="KAL2825688.1"/>
    </source>
</evidence>
<accession>A0ABR4IFM7</accession>
<evidence type="ECO:0000259" key="2">
    <source>
        <dbReference type="Pfam" id="PF07859"/>
    </source>
</evidence>
<name>A0ABR4IFM7_9EURO</name>
<evidence type="ECO:0000256" key="1">
    <source>
        <dbReference type="ARBA" id="ARBA00022801"/>
    </source>
</evidence>